<dbReference type="Gene3D" id="3.20.70.20">
    <property type="match status" value="1"/>
</dbReference>
<dbReference type="GO" id="GO:0016829">
    <property type="term" value="F:lyase activity"/>
    <property type="evidence" value="ECO:0007669"/>
    <property type="project" value="UniProtKB-KW"/>
</dbReference>
<dbReference type="InterPro" id="IPR004184">
    <property type="entry name" value="PFL_dom"/>
</dbReference>
<dbReference type="RefSeq" id="WP_154418109.1">
    <property type="nucleotide sequence ID" value="NZ_CALXOB010000051.1"/>
</dbReference>
<dbReference type="InterPro" id="IPR051215">
    <property type="entry name" value="GRE"/>
</dbReference>
<evidence type="ECO:0000313" key="8">
    <source>
        <dbReference type="Proteomes" id="UP000435649"/>
    </source>
</evidence>
<evidence type="ECO:0000259" key="5">
    <source>
        <dbReference type="PROSITE" id="PS51149"/>
    </source>
</evidence>
<dbReference type="InterPro" id="IPR001150">
    <property type="entry name" value="Gly_radical"/>
</dbReference>
<gene>
    <name evidence="7" type="ORF">FYJ85_09215</name>
</gene>
<evidence type="ECO:0008006" key="9">
    <source>
        <dbReference type="Google" id="ProtNLM"/>
    </source>
</evidence>
<dbReference type="Pfam" id="PF01228">
    <property type="entry name" value="Gly_radical"/>
    <property type="match status" value="1"/>
</dbReference>
<proteinExistence type="predicted"/>
<dbReference type="EMBL" id="VUNS01000008">
    <property type="protein sequence ID" value="MST97222.1"/>
    <property type="molecule type" value="Genomic_DNA"/>
</dbReference>
<dbReference type="AlphaFoldDB" id="A0A844G2S9"/>
<sequence>MTYRTFEQDLPYLLGKFRNPSFDPATGLDNETIRRDIGLLARELAGEPRPVVKARAFEYVTRNVRIDVNPHDWFVGFGCWDRDDRPLTALIYGWSEEADRASPELTELRKLCERTGATAIWKDFDHSVPDWEAVYELGFPGLLDRVRRYRRRHAERGTLTPEAAARFDGMEIACRAVLEMLGRFRKYALEHADGSERVAAVAECLGALISGAPRNTFEVLSLIYLFFMFGEHIDRYQVRSLGNLDRMLLPYFRRDLAEKRFTEAQIREFIGYFLMQWASIDNYWGHPFYLGGTKADGSTEISELSHLILEEYDRLGLHTPKIQIKTAPNTPPEFLDRAFDMIRRGHNSIVFVCEPGIARAMAACGFSAEEARTCDIRGCYEFVPRALGNTTGVGHLNMLKPIELVLNDGIDPLTGIAFGEKTGPLDRLRTFDDFLAAYFRQLDRIIEFNIRCVDDFERTLHEINPALLFSATIRHSLETARDAFSDGSVYNISSILEAGFASAVDALTVIRSYVYERRELTPAELRDILKADWNGHEKLRLRILRDGNKYGNGIEAADRLAAELARHVSERINRRPNARGGFYQASGHSARQFICLGEKTGATPDGRRSGDEMSKNLSPVQGADTNGVTALVKSLSRIDPAWYPGDYPLDVMMHPATVRGEDGLAAMRALLLTYMRLNGVAIHFNIFDAETLAAAQEHPENYRGLQVRVCGWNVLFTDLCRKEQDAYIERARCISE</sequence>
<feature type="compositionally biased region" description="Basic and acidic residues" evidence="4">
    <location>
        <begin position="605"/>
        <end position="614"/>
    </location>
</feature>
<dbReference type="Proteomes" id="UP000435649">
    <property type="component" value="Unassembled WGS sequence"/>
</dbReference>
<dbReference type="SUPFAM" id="SSF51998">
    <property type="entry name" value="PFL-like glycyl radical enzymes"/>
    <property type="match status" value="1"/>
</dbReference>
<organism evidence="7 8">
    <name type="scientific">Victivallis lenta</name>
    <dbReference type="NCBI Taxonomy" id="2606640"/>
    <lineage>
        <taxon>Bacteria</taxon>
        <taxon>Pseudomonadati</taxon>
        <taxon>Lentisphaerota</taxon>
        <taxon>Lentisphaeria</taxon>
        <taxon>Victivallales</taxon>
        <taxon>Victivallaceae</taxon>
        <taxon>Victivallis</taxon>
    </lineage>
</organism>
<feature type="domain" description="Glycine radical" evidence="5">
    <location>
        <begin position="615"/>
        <end position="736"/>
    </location>
</feature>
<keyword evidence="8" id="KW-1185">Reference proteome</keyword>
<dbReference type="PANTHER" id="PTHR43641">
    <property type="entry name" value="FORMATE ACETYLTRANSFERASE 3-RELATED"/>
    <property type="match status" value="1"/>
</dbReference>
<evidence type="ECO:0000256" key="4">
    <source>
        <dbReference type="SAM" id="MobiDB-lite"/>
    </source>
</evidence>
<evidence type="ECO:0000256" key="1">
    <source>
        <dbReference type="ARBA" id="ARBA00022818"/>
    </source>
</evidence>
<feature type="modified residue" description="Glycine radical" evidence="3">
    <location>
        <position position="711"/>
    </location>
</feature>
<dbReference type="PANTHER" id="PTHR43641:SF2">
    <property type="entry name" value="DEHYDRATASE YBIW-RELATED"/>
    <property type="match status" value="1"/>
</dbReference>
<comment type="caution">
    <text evidence="7">The sequence shown here is derived from an EMBL/GenBank/DDBJ whole genome shotgun (WGS) entry which is preliminary data.</text>
</comment>
<evidence type="ECO:0000256" key="3">
    <source>
        <dbReference type="PROSITE-ProRule" id="PRU00493"/>
    </source>
</evidence>
<keyword evidence="2" id="KW-0456">Lyase</keyword>
<evidence type="ECO:0000256" key="2">
    <source>
        <dbReference type="ARBA" id="ARBA00023239"/>
    </source>
</evidence>
<dbReference type="PROSITE" id="PS51554">
    <property type="entry name" value="PFL"/>
    <property type="match status" value="1"/>
</dbReference>
<name>A0A844G2S9_9BACT</name>
<dbReference type="Pfam" id="PF02901">
    <property type="entry name" value="PFL-like"/>
    <property type="match status" value="1"/>
</dbReference>
<feature type="domain" description="PFL" evidence="6">
    <location>
        <begin position="1"/>
        <end position="608"/>
    </location>
</feature>
<dbReference type="PROSITE" id="PS51149">
    <property type="entry name" value="GLY_RADICAL_2"/>
    <property type="match status" value="1"/>
</dbReference>
<evidence type="ECO:0000259" key="6">
    <source>
        <dbReference type="PROSITE" id="PS51554"/>
    </source>
</evidence>
<feature type="region of interest" description="Disordered" evidence="4">
    <location>
        <begin position="601"/>
        <end position="620"/>
    </location>
</feature>
<accession>A0A844G2S9</accession>
<evidence type="ECO:0000313" key="7">
    <source>
        <dbReference type="EMBL" id="MST97222.1"/>
    </source>
</evidence>
<reference evidence="7 8" key="1">
    <citation type="submission" date="2019-08" db="EMBL/GenBank/DDBJ databases">
        <title>In-depth cultivation of the pig gut microbiome towards novel bacterial diversity and tailored functional studies.</title>
        <authorList>
            <person name="Wylensek D."/>
            <person name="Hitch T.C.A."/>
            <person name="Clavel T."/>
        </authorList>
    </citation>
    <scope>NUCLEOTIDE SEQUENCE [LARGE SCALE GENOMIC DNA]</scope>
    <source>
        <strain evidence="7 8">BBE-744-WT-12</strain>
    </source>
</reference>
<keyword evidence="1 3" id="KW-0556">Organic radical</keyword>
<protein>
    <recommendedName>
        <fullName evidence="9">Formate C-acetyltransferase</fullName>
    </recommendedName>
</protein>
<dbReference type="GO" id="GO:0005829">
    <property type="term" value="C:cytosol"/>
    <property type="evidence" value="ECO:0007669"/>
    <property type="project" value="TreeGrafter"/>
</dbReference>